<accession>A0A9P1C203</accession>
<name>A0A9P1C203_9DINO</name>
<feature type="region of interest" description="Disordered" evidence="1">
    <location>
        <begin position="609"/>
        <end position="637"/>
    </location>
</feature>
<feature type="domain" description="JmjC" evidence="2">
    <location>
        <begin position="437"/>
        <end position="603"/>
    </location>
</feature>
<proteinExistence type="predicted"/>
<keyword evidence="6" id="KW-1185">Reference proteome</keyword>
<reference evidence="4" key="2">
    <citation type="submission" date="2024-04" db="EMBL/GenBank/DDBJ databases">
        <authorList>
            <person name="Chen Y."/>
            <person name="Shah S."/>
            <person name="Dougan E. K."/>
            <person name="Thang M."/>
            <person name="Chan C."/>
        </authorList>
    </citation>
    <scope>NUCLEOTIDE SEQUENCE [LARGE SCALE GENOMIC DNA]</scope>
</reference>
<dbReference type="AlphaFoldDB" id="A0A9P1C203"/>
<evidence type="ECO:0000256" key="1">
    <source>
        <dbReference type="SAM" id="MobiDB-lite"/>
    </source>
</evidence>
<feature type="compositionally biased region" description="Basic and acidic residues" evidence="1">
    <location>
        <begin position="191"/>
        <end position="202"/>
    </location>
</feature>
<dbReference type="InterPro" id="IPR003347">
    <property type="entry name" value="JmjC_dom"/>
</dbReference>
<evidence type="ECO:0000313" key="3">
    <source>
        <dbReference type="EMBL" id="CAI3983292.1"/>
    </source>
</evidence>
<organism evidence="3">
    <name type="scientific">Cladocopium goreaui</name>
    <dbReference type="NCBI Taxonomy" id="2562237"/>
    <lineage>
        <taxon>Eukaryota</taxon>
        <taxon>Sar</taxon>
        <taxon>Alveolata</taxon>
        <taxon>Dinophyceae</taxon>
        <taxon>Suessiales</taxon>
        <taxon>Symbiodiniaceae</taxon>
        <taxon>Cladocopium</taxon>
    </lineage>
</organism>
<evidence type="ECO:0000313" key="5">
    <source>
        <dbReference type="EMBL" id="CAL4770604.1"/>
    </source>
</evidence>
<dbReference type="InterPro" id="IPR050910">
    <property type="entry name" value="JMJD6_ArgDemeth/LysHydrox"/>
</dbReference>
<evidence type="ECO:0000313" key="4">
    <source>
        <dbReference type="EMBL" id="CAL1136667.1"/>
    </source>
</evidence>
<dbReference type="PANTHER" id="PTHR12480">
    <property type="entry name" value="ARGININE DEMETHYLASE AND LYSYL-HYDROXYLASE JMJD"/>
    <property type="match status" value="1"/>
</dbReference>
<reference evidence="3" key="1">
    <citation type="submission" date="2022-10" db="EMBL/GenBank/DDBJ databases">
        <authorList>
            <person name="Chen Y."/>
            <person name="Dougan E. K."/>
            <person name="Chan C."/>
            <person name="Rhodes N."/>
            <person name="Thang M."/>
        </authorList>
    </citation>
    <scope>NUCLEOTIDE SEQUENCE</scope>
</reference>
<evidence type="ECO:0000313" key="6">
    <source>
        <dbReference type="Proteomes" id="UP001152797"/>
    </source>
</evidence>
<feature type="region of interest" description="Disordered" evidence="1">
    <location>
        <begin position="18"/>
        <end position="38"/>
    </location>
</feature>
<feature type="compositionally biased region" description="Acidic residues" evidence="1">
    <location>
        <begin position="628"/>
        <end position="637"/>
    </location>
</feature>
<dbReference type="Gene3D" id="2.60.120.650">
    <property type="entry name" value="Cupin"/>
    <property type="match status" value="1"/>
</dbReference>
<dbReference type="InterPro" id="IPR041667">
    <property type="entry name" value="Cupin_8"/>
</dbReference>
<dbReference type="PROSITE" id="PS51184">
    <property type="entry name" value="JMJC"/>
    <property type="match status" value="1"/>
</dbReference>
<dbReference type="EMBL" id="CAMXCT020000787">
    <property type="protein sequence ID" value="CAL1136667.1"/>
    <property type="molecule type" value="Genomic_DNA"/>
</dbReference>
<sequence>MDLQAYSWACGSSIRAISGPEKTLNKNPTQDEESVQPTHAQGLLSLWAAAVHVAAAQGDIEDIESELGPAISLRAEREPVPMLASIDEIEDGSQEVDSPHSQDTEKENFSENRFGTGLLDQKNDDEKTILHDGNRTSIVPLAEIRRDSATGKDTDAGFLALLSAWSDDAPASKLLEKARLEPAKTSSKQNKRAEYSRIEKTGRTPSKVVLEKLRSKFPHTRASSPPPESKRWRTQDFDIYFGTDGAIKPRAEPWPTLEEDVAKEMQSTSRASPLLAELRMQLAADRVTRAPSDYSSFSKHLSDKGDPRQLPVAEVIAVQRARRAPEDLKAPVCVEKQRGWKMRSWGMAFWSYECGEAACECLRQYPPSTGSSDPGQIPVRARVDELGKYINILHDMDPQCAEDRYLAYPRYIASWSPFDSIPKAKRLFEQDLNSRRRQWAPPGLKDQTPKWFDLCCLAVGLQIVQELAAQDTLQFGPAGAVTRLHVENNMAHVWHSQIQGRRMFVMFSPQETEKLAGQSCKGAFGRESREWTSAVDIFSTGQKRGRLSEASAHVVVLEPGETVLVPAGWWQCSVALEPFTTVSRRFWNRSNRLGICDEIARLSDLREPGPSQRMRLESQLPGLREQIQEDDLSSGED</sequence>
<gene>
    <name evidence="3" type="ORF">C1SCF055_LOCUS10913</name>
</gene>
<comment type="caution">
    <text evidence="3">The sequence shown here is derived from an EMBL/GenBank/DDBJ whole genome shotgun (WGS) entry which is preliminary data.</text>
</comment>
<evidence type="ECO:0000259" key="2">
    <source>
        <dbReference type="PROSITE" id="PS51184"/>
    </source>
</evidence>
<dbReference type="EMBL" id="CAMXCT030000787">
    <property type="protein sequence ID" value="CAL4770604.1"/>
    <property type="molecule type" value="Genomic_DNA"/>
</dbReference>
<dbReference type="Pfam" id="PF13621">
    <property type="entry name" value="Cupin_8"/>
    <property type="match status" value="1"/>
</dbReference>
<feature type="region of interest" description="Disordered" evidence="1">
    <location>
        <begin position="181"/>
        <end position="203"/>
    </location>
</feature>
<dbReference type="SUPFAM" id="SSF51197">
    <property type="entry name" value="Clavaminate synthase-like"/>
    <property type="match status" value="1"/>
</dbReference>
<protein>
    <submittedName>
        <fullName evidence="5">F-box protein</fullName>
    </submittedName>
</protein>
<dbReference type="EMBL" id="CAMXCT010000787">
    <property type="protein sequence ID" value="CAI3983292.1"/>
    <property type="molecule type" value="Genomic_DNA"/>
</dbReference>
<dbReference type="Proteomes" id="UP001152797">
    <property type="component" value="Unassembled WGS sequence"/>
</dbReference>
<dbReference type="OrthoDB" id="47172at2759"/>